<dbReference type="FunFam" id="2.60.40.10:FF:000348">
    <property type="entry name" value="Interleukin 20 receptor subunit alpha"/>
    <property type="match status" value="1"/>
</dbReference>
<dbReference type="PANTHER" id="PTHR20859">
    <property type="entry name" value="INTERFERON/INTERLEUKIN RECEPTOR"/>
    <property type="match status" value="1"/>
</dbReference>
<dbReference type="GO" id="GO:0005886">
    <property type="term" value="C:plasma membrane"/>
    <property type="evidence" value="ECO:0007669"/>
    <property type="project" value="TreeGrafter"/>
</dbReference>
<reference evidence="6" key="1">
    <citation type="submission" date="2019-10" db="EMBL/GenBank/DDBJ databases">
        <title>Bird 10,000 Genomes (B10K) Project - Family phase.</title>
        <authorList>
            <person name="Zhang G."/>
        </authorList>
    </citation>
    <scope>NUCLEOTIDE SEQUENCE</scope>
    <source>
        <strain evidence="6">B10K-DU-002-55</strain>
        <tissue evidence="6">Muscle</tissue>
    </source>
</reference>
<proteinExistence type="inferred from homology"/>
<dbReference type="EMBL" id="WEIV01008277">
    <property type="protein sequence ID" value="NWI51882.1"/>
    <property type="molecule type" value="Genomic_DNA"/>
</dbReference>
<dbReference type="GO" id="GO:0004896">
    <property type="term" value="F:cytokine receptor activity"/>
    <property type="evidence" value="ECO:0007669"/>
    <property type="project" value="TreeGrafter"/>
</dbReference>
<evidence type="ECO:0000256" key="2">
    <source>
        <dbReference type="ARBA" id="ARBA00022729"/>
    </source>
</evidence>
<feature type="non-terminal residue" evidence="6">
    <location>
        <position position="73"/>
    </location>
</feature>
<evidence type="ECO:0000256" key="1">
    <source>
        <dbReference type="ARBA" id="ARBA00005399"/>
    </source>
</evidence>
<protein>
    <submittedName>
        <fullName evidence="6">I22R1 protein</fullName>
    </submittedName>
</protein>
<sequence>KHVAFSSINFENILTWETEADIASDTVFDVQYKQYGEKTWLPKPECQSIRQLFCNLTRETENFTEKYYARVRA</sequence>
<evidence type="ECO:0000256" key="4">
    <source>
        <dbReference type="ARBA" id="ARBA00023170"/>
    </source>
</evidence>
<dbReference type="Pfam" id="PF01108">
    <property type="entry name" value="Tissue_fac"/>
    <property type="match status" value="1"/>
</dbReference>
<keyword evidence="4" id="KW-0675">Receptor</keyword>
<comment type="caution">
    <text evidence="6">The sequence shown here is derived from an EMBL/GenBank/DDBJ whole genome shotgun (WGS) entry which is preliminary data.</text>
</comment>
<feature type="domain" description="Fibronectin type-III" evidence="5">
    <location>
        <begin position="2"/>
        <end position="73"/>
    </location>
</feature>
<dbReference type="PANTHER" id="PTHR20859:SF53">
    <property type="entry name" value="INTERLEUKIN-22 RECEPTOR SUBUNIT ALPHA-1"/>
    <property type="match status" value="1"/>
</dbReference>
<dbReference type="Proteomes" id="UP000642973">
    <property type="component" value="Unassembled WGS sequence"/>
</dbReference>
<dbReference type="InterPro" id="IPR036116">
    <property type="entry name" value="FN3_sf"/>
</dbReference>
<keyword evidence="3" id="KW-1015">Disulfide bond</keyword>
<feature type="non-terminal residue" evidence="6">
    <location>
        <position position="1"/>
    </location>
</feature>
<name>A0A851C5Q5_CALVR</name>
<evidence type="ECO:0000313" key="6">
    <source>
        <dbReference type="EMBL" id="NWI51882.1"/>
    </source>
</evidence>
<evidence type="ECO:0000259" key="5">
    <source>
        <dbReference type="Pfam" id="PF01108"/>
    </source>
</evidence>
<dbReference type="SUPFAM" id="SSF49265">
    <property type="entry name" value="Fibronectin type III"/>
    <property type="match status" value="1"/>
</dbReference>
<evidence type="ECO:0000313" key="7">
    <source>
        <dbReference type="Proteomes" id="UP000642973"/>
    </source>
</evidence>
<dbReference type="Gene3D" id="2.60.40.10">
    <property type="entry name" value="Immunoglobulins"/>
    <property type="match status" value="1"/>
</dbReference>
<organism evidence="6 7">
    <name type="scientific">Calyptomena viridis</name>
    <name type="common">Lesser green broadbill</name>
    <dbReference type="NCBI Taxonomy" id="135972"/>
    <lineage>
        <taxon>Eukaryota</taxon>
        <taxon>Metazoa</taxon>
        <taxon>Chordata</taxon>
        <taxon>Craniata</taxon>
        <taxon>Vertebrata</taxon>
        <taxon>Euteleostomi</taxon>
        <taxon>Archelosauria</taxon>
        <taxon>Archosauria</taxon>
        <taxon>Dinosauria</taxon>
        <taxon>Saurischia</taxon>
        <taxon>Theropoda</taxon>
        <taxon>Coelurosauria</taxon>
        <taxon>Aves</taxon>
        <taxon>Neognathae</taxon>
        <taxon>Neoaves</taxon>
        <taxon>Telluraves</taxon>
        <taxon>Australaves</taxon>
        <taxon>Passeriformes</taxon>
        <taxon>Eurylaimidae</taxon>
        <taxon>Calyptomena</taxon>
    </lineage>
</organism>
<dbReference type="InterPro" id="IPR013783">
    <property type="entry name" value="Ig-like_fold"/>
</dbReference>
<evidence type="ECO:0000256" key="3">
    <source>
        <dbReference type="ARBA" id="ARBA00023157"/>
    </source>
</evidence>
<dbReference type="InterPro" id="IPR050650">
    <property type="entry name" value="Type-II_Cytokine-TF_Rcpt"/>
</dbReference>
<gene>
    <name evidence="6" type="primary">Il22ra1</name>
    <name evidence="6" type="ORF">CALVIR_R11202</name>
</gene>
<dbReference type="InterPro" id="IPR003961">
    <property type="entry name" value="FN3_dom"/>
</dbReference>
<keyword evidence="7" id="KW-1185">Reference proteome</keyword>
<comment type="similarity">
    <text evidence="1">Belongs to the type II cytokine receptor family.</text>
</comment>
<keyword evidence="2" id="KW-0732">Signal</keyword>
<accession>A0A851C5Q5</accession>
<dbReference type="AlphaFoldDB" id="A0A851C5Q5"/>